<dbReference type="SUPFAM" id="SSF46955">
    <property type="entry name" value="Putative DNA-binding domain"/>
    <property type="match status" value="2"/>
</dbReference>
<name>A0ABT4UAG7_9ACTN</name>
<dbReference type="PANTHER" id="PTHR30204">
    <property type="entry name" value="REDOX-CYCLING DRUG-SENSING TRANSCRIPTIONAL ACTIVATOR SOXR"/>
    <property type="match status" value="1"/>
</dbReference>
<dbReference type="SMART" id="SM00422">
    <property type="entry name" value="HTH_MERR"/>
    <property type="match status" value="2"/>
</dbReference>
<organism evidence="3 4">
    <name type="scientific">Nocardiopsis endophytica</name>
    <dbReference type="NCBI Taxonomy" id="3018445"/>
    <lineage>
        <taxon>Bacteria</taxon>
        <taxon>Bacillati</taxon>
        <taxon>Actinomycetota</taxon>
        <taxon>Actinomycetes</taxon>
        <taxon>Streptosporangiales</taxon>
        <taxon>Nocardiopsidaceae</taxon>
        <taxon>Nocardiopsis</taxon>
    </lineage>
</organism>
<evidence type="ECO:0000313" key="3">
    <source>
        <dbReference type="EMBL" id="MDA2813963.1"/>
    </source>
</evidence>
<dbReference type="InterPro" id="IPR000551">
    <property type="entry name" value="MerR-type_HTH_dom"/>
</dbReference>
<keyword evidence="4" id="KW-1185">Reference proteome</keyword>
<dbReference type="PROSITE" id="PS50937">
    <property type="entry name" value="HTH_MERR_2"/>
    <property type="match status" value="2"/>
</dbReference>
<dbReference type="Pfam" id="PF13411">
    <property type="entry name" value="MerR_1"/>
    <property type="match status" value="1"/>
</dbReference>
<evidence type="ECO:0000256" key="1">
    <source>
        <dbReference type="ARBA" id="ARBA00023125"/>
    </source>
</evidence>
<reference evidence="3 4" key="1">
    <citation type="submission" date="2023-01" db="EMBL/GenBank/DDBJ databases">
        <title>Draft genome sequence of Nocardiopsis sp. RSe5-2 isolated from halophytes.</title>
        <authorList>
            <person name="Duangmal K."/>
            <person name="Chantavorakit T."/>
        </authorList>
    </citation>
    <scope>NUCLEOTIDE SEQUENCE [LARGE SCALE GENOMIC DNA]</scope>
    <source>
        <strain evidence="3 4">RSe5-2</strain>
    </source>
</reference>
<dbReference type="Gene3D" id="1.10.1660.10">
    <property type="match status" value="2"/>
</dbReference>
<protein>
    <submittedName>
        <fullName evidence="3">MerR family transcriptional regulator</fullName>
    </submittedName>
</protein>
<dbReference type="EMBL" id="JAQFWQ010000098">
    <property type="protein sequence ID" value="MDA2813963.1"/>
    <property type="molecule type" value="Genomic_DNA"/>
</dbReference>
<feature type="domain" description="HTH merR-type" evidence="2">
    <location>
        <begin position="135"/>
        <end position="206"/>
    </location>
</feature>
<dbReference type="PANTHER" id="PTHR30204:SF93">
    <property type="entry name" value="HTH MERR-TYPE DOMAIN-CONTAINING PROTEIN"/>
    <property type="match status" value="1"/>
</dbReference>
<comment type="caution">
    <text evidence="3">The sequence shown here is derived from an EMBL/GenBank/DDBJ whole genome shotgun (WGS) entry which is preliminary data.</text>
</comment>
<dbReference type="InterPro" id="IPR009061">
    <property type="entry name" value="DNA-bd_dom_put_sf"/>
</dbReference>
<dbReference type="Proteomes" id="UP001527866">
    <property type="component" value="Unassembled WGS sequence"/>
</dbReference>
<dbReference type="RefSeq" id="WP_270689182.1">
    <property type="nucleotide sequence ID" value="NZ_JAQFWQ010000098.1"/>
</dbReference>
<dbReference type="InterPro" id="IPR047057">
    <property type="entry name" value="MerR_fam"/>
</dbReference>
<evidence type="ECO:0000259" key="2">
    <source>
        <dbReference type="PROSITE" id="PS50937"/>
    </source>
</evidence>
<proteinExistence type="predicted"/>
<keyword evidence="1" id="KW-0238">DNA-binding</keyword>
<evidence type="ECO:0000313" key="4">
    <source>
        <dbReference type="Proteomes" id="UP001527866"/>
    </source>
</evidence>
<dbReference type="Pfam" id="PF00376">
    <property type="entry name" value="MerR"/>
    <property type="match status" value="1"/>
</dbReference>
<feature type="domain" description="HTH merR-type" evidence="2">
    <location>
        <begin position="15"/>
        <end position="60"/>
    </location>
</feature>
<sequence>MASGAGAHGGTAAGPLRTREVSAATGYSVQQIRDLEAQGVIPPAPRAANGYRGFSPEHVRDLCAYRDLAAAVGPVTARRTMRGIRASAYDDAAAAVAALHTALGREREEALAARHALLAISAEAASDAEPSAGDVMTIGELAGALGVRASTLRFWEKCGLVAPERVATRAGAARRYPLAAVREARITAALRAAGYRVPDVRRTIEAVRGLEGLDEPLAVLESRIGAIADRMVALLRAGTALAEVIAARPPGR</sequence>
<accession>A0ABT4UAG7</accession>
<gene>
    <name evidence="3" type="ORF">O4J56_25180</name>
</gene>